<evidence type="ECO:0000313" key="2">
    <source>
        <dbReference type="EMBL" id="PKQ46545.1"/>
    </source>
</evidence>
<dbReference type="AlphaFoldDB" id="A0A2N3HNL9"/>
<name>A0A2N3HNL9_9FLAO</name>
<reference evidence="2 3" key="1">
    <citation type="submission" date="2017-12" db="EMBL/GenBank/DDBJ databases">
        <title>Confluentibacter flavum sp. nov., isolated from the saline lake.</title>
        <authorList>
            <person name="Yu L."/>
        </authorList>
    </citation>
    <scope>NUCLEOTIDE SEQUENCE [LARGE SCALE GENOMIC DNA]</scope>
    <source>
        <strain evidence="2 3">3B</strain>
    </source>
</reference>
<feature type="transmembrane region" description="Helical" evidence="1">
    <location>
        <begin position="9"/>
        <end position="30"/>
    </location>
</feature>
<organism evidence="2 3">
    <name type="scientific">Confluentibacter flavum</name>
    <dbReference type="NCBI Taxonomy" id="1909700"/>
    <lineage>
        <taxon>Bacteria</taxon>
        <taxon>Pseudomonadati</taxon>
        <taxon>Bacteroidota</taxon>
        <taxon>Flavobacteriia</taxon>
        <taxon>Flavobacteriales</taxon>
        <taxon>Flavobacteriaceae</taxon>
        <taxon>Confluentibacter</taxon>
    </lineage>
</organism>
<evidence type="ECO:0000313" key="3">
    <source>
        <dbReference type="Proteomes" id="UP000233435"/>
    </source>
</evidence>
<protein>
    <recommendedName>
        <fullName evidence="4">DUF748 domain-containing protein</fullName>
    </recommendedName>
</protein>
<evidence type="ECO:0008006" key="4">
    <source>
        <dbReference type="Google" id="ProtNLM"/>
    </source>
</evidence>
<dbReference type="RefSeq" id="WP_106658226.1">
    <property type="nucleotide sequence ID" value="NZ_PJEO01000011.1"/>
</dbReference>
<sequence>MDKRLKKGYIIGLFVFVLLIISALTVNFIIKNKIKEGINNFSETIKIEYQDIHVNSLTGSVGLIDPKILVYGNTTNNINVQIELKELSINNLSYWDYFFNDIINVDNISLNQPKIIYHYNSLVNLKSSNSYKDSFKKTIEIGTIEMFNGYLEVFNVANDSLILKSEAINGRVNTVAIKESSLKHKTPVTYQDYRLTYNNFFCKLNDFENLFIKHANFNTDFFNIKHVSIKTKYSKEALSKQISVERDYFDLTIDSILVKNHDFGIKNDSLLYFRSNQVDFYQPKFDIYRDKLVADDLSYKPLYSKLLRGLNFDMTLDKFFLNNASLVYTEKIKEETVGGRLEFSNLNAEIINLSNTYKQGETKTSAHIDAIFMQNTPLNIDWNFDVMDDNDEFVFKADIGTLDANHMNQFMEPNLNVRLNGEINKNYFTINGNDHTSRIDLKLQYDNFDIVILKKDGKEKNKLLSGLINLFVSKDSKNKSSEFRHGQGTDIERDKTKSVFNNLWLNIKAGLLNAMTGDGKKN</sequence>
<comment type="caution">
    <text evidence="2">The sequence shown here is derived from an EMBL/GenBank/DDBJ whole genome shotgun (WGS) entry which is preliminary data.</text>
</comment>
<dbReference type="Proteomes" id="UP000233435">
    <property type="component" value="Unassembled WGS sequence"/>
</dbReference>
<accession>A0A2N3HNL9</accession>
<proteinExistence type="predicted"/>
<keyword evidence="1" id="KW-0812">Transmembrane</keyword>
<keyword evidence="1" id="KW-0472">Membrane</keyword>
<gene>
    <name evidence="2" type="ORF">CSW08_01920</name>
</gene>
<keyword evidence="1" id="KW-1133">Transmembrane helix</keyword>
<evidence type="ECO:0000256" key="1">
    <source>
        <dbReference type="SAM" id="Phobius"/>
    </source>
</evidence>
<dbReference type="OrthoDB" id="1412480at2"/>
<dbReference type="EMBL" id="PJEO01000011">
    <property type="protein sequence ID" value="PKQ46545.1"/>
    <property type="molecule type" value="Genomic_DNA"/>
</dbReference>
<keyword evidence="3" id="KW-1185">Reference proteome</keyword>